<feature type="non-terminal residue" evidence="2">
    <location>
        <position position="1"/>
    </location>
</feature>
<sequence>LTFMHETSVLAYLAINVVSISIADSLSRPLNYTLKIVLVFAGGLFLFQRALSKPKTLNFFYSVIAIAVTLSIIVCIYTRLVCDPKQFGFHGNIFKYGTYIGILVPLAAIYLLSGLRIQVFWAILITGAGVFSAGSVGAILSIFAGLITALIMIPKTSIRRNILVCILVSTAALFLSNKVFDGAAGSDFALMESDGI</sequence>
<feature type="transmembrane region" description="Helical" evidence="1">
    <location>
        <begin position="93"/>
        <end position="113"/>
    </location>
</feature>
<reference evidence="2" key="1">
    <citation type="journal article" date="2014" name="Front. Microbiol.">
        <title>High frequency of phylogenetically diverse reductive dehalogenase-homologous genes in deep subseafloor sedimentary metagenomes.</title>
        <authorList>
            <person name="Kawai M."/>
            <person name="Futagami T."/>
            <person name="Toyoda A."/>
            <person name="Takaki Y."/>
            <person name="Nishi S."/>
            <person name="Hori S."/>
            <person name="Arai W."/>
            <person name="Tsubouchi T."/>
            <person name="Morono Y."/>
            <person name="Uchiyama I."/>
            <person name="Ito T."/>
            <person name="Fujiyama A."/>
            <person name="Inagaki F."/>
            <person name="Takami H."/>
        </authorList>
    </citation>
    <scope>NUCLEOTIDE SEQUENCE</scope>
    <source>
        <strain evidence="2">Expedition CK06-06</strain>
    </source>
</reference>
<feature type="non-terminal residue" evidence="2">
    <location>
        <position position="196"/>
    </location>
</feature>
<keyword evidence="1" id="KW-1133">Transmembrane helix</keyword>
<dbReference type="AlphaFoldDB" id="X0YNL6"/>
<feature type="transmembrane region" description="Helical" evidence="1">
    <location>
        <begin position="30"/>
        <end position="47"/>
    </location>
</feature>
<keyword evidence="1" id="KW-0472">Membrane</keyword>
<keyword evidence="1" id="KW-0812">Transmembrane</keyword>
<dbReference type="EMBL" id="BARS01055734">
    <property type="protein sequence ID" value="GAG48497.1"/>
    <property type="molecule type" value="Genomic_DNA"/>
</dbReference>
<gene>
    <name evidence="2" type="ORF">S01H1_82234</name>
</gene>
<evidence type="ECO:0000256" key="1">
    <source>
        <dbReference type="SAM" id="Phobius"/>
    </source>
</evidence>
<organism evidence="2">
    <name type="scientific">marine sediment metagenome</name>
    <dbReference type="NCBI Taxonomy" id="412755"/>
    <lineage>
        <taxon>unclassified sequences</taxon>
        <taxon>metagenomes</taxon>
        <taxon>ecological metagenomes</taxon>
    </lineage>
</organism>
<feature type="transmembrane region" description="Helical" evidence="1">
    <location>
        <begin position="6"/>
        <end position="23"/>
    </location>
</feature>
<proteinExistence type="predicted"/>
<name>X0YNL6_9ZZZZ</name>
<feature type="transmembrane region" description="Helical" evidence="1">
    <location>
        <begin position="119"/>
        <end position="150"/>
    </location>
</feature>
<comment type="caution">
    <text evidence="2">The sequence shown here is derived from an EMBL/GenBank/DDBJ whole genome shotgun (WGS) entry which is preliminary data.</text>
</comment>
<feature type="transmembrane region" description="Helical" evidence="1">
    <location>
        <begin position="59"/>
        <end position="81"/>
    </location>
</feature>
<evidence type="ECO:0000313" key="2">
    <source>
        <dbReference type="EMBL" id="GAG48497.1"/>
    </source>
</evidence>
<accession>X0YNL6</accession>
<protein>
    <submittedName>
        <fullName evidence="2">Uncharacterized protein</fullName>
    </submittedName>
</protein>